<evidence type="ECO:0000259" key="1">
    <source>
        <dbReference type="SMART" id="SM00829"/>
    </source>
</evidence>
<evidence type="ECO:0000313" key="2">
    <source>
        <dbReference type="EMBL" id="UUY03811.1"/>
    </source>
</evidence>
<dbReference type="Pfam" id="PF13602">
    <property type="entry name" value="ADH_zinc_N_2"/>
    <property type="match status" value="1"/>
</dbReference>
<dbReference type="PROSITE" id="PS01162">
    <property type="entry name" value="QOR_ZETA_CRYSTAL"/>
    <property type="match status" value="1"/>
</dbReference>
<dbReference type="PANTHER" id="PTHR43482:SF1">
    <property type="entry name" value="PROTEIN AST1-RELATED"/>
    <property type="match status" value="1"/>
</dbReference>
<dbReference type="Proteomes" id="UP001058860">
    <property type="component" value="Chromosome"/>
</dbReference>
<dbReference type="EMBL" id="CP088295">
    <property type="protein sequence ID" value="UUY03811.1"/>
    <property type="molecule type" value="Genomic_DNA"/>
</dbReference>
<sequence>MRGIALETFGGPEVLQLRDDLPVPPVGPDTVLVRVRAAGVNPVDAQVRVGALADAFPTWSPVVPGWDAAGVVEAVGDAVSEFKPGDEVYGYFRKDFIRDGTYAEFTTIRDVHLARKPESLSFEEAAGAPLAALTAWQLIDEALRVVSGQLVLIHGASGGVGSFAVQLAKRAGASVIAVASAPNHEYLKELGADECIDYATEDFVDVVGRRHLAGADAVVDLIGGDTLTRSAQVVRPRGKIASVVQAPPRGGLFAEHEIQGRYVFVRPDASGLRLLARAFDAGDLRVELADVLPLAEAGRAHELIELGHTRGKIVLRV</sequence>
<name>A0ABY5PGK3_9ACTN</name>
<proteinExistence type="predicted"/>
<dbReference type="InterPro" id="IPR052585">
    <property type="entry name" value="Lipid_raft_assoc_Zn_ADH"/>
</dbReference>
<dbReference type="RefSeq" id="WP_353864308.1">
    <property type="nucleotide sequence ID" value="NZ_CP088295.1"/>
</dbReference>
<gene>
    <name evidence="2" type="ORF">LRS13_24655</name>
</gene>
<dbReference type="CDD" id="cd05289">
    <property type="entry name" value="MDR_like_2"/>
    <property type="match status" value="1"/>
</dbReference>
<accession>A0ABY5PGK3</accession>
<dbReference type="PANTHER" id="PTHR43482">
    <property type="entry name" value="PROTEIN AST1-RELATED"/>
    <property type="match status" value="1"/>
</dbReference>
<reference evidence="3" key="1">
    <citation type="submission" date="2021-11" db="EMBL/GenBank/DDBJ databases">
        <title>Cultivation dependent microbiological survey of springs from the worlds oldest radium mine currently devoted to the extraction of radon-saturated water.</title>
        <authorList>
            <person name="Kapinusova G."/>
            <person name="Smrhova T."/>
            <person name="Strejcek M."/>
            <person name="Suman J."/>
            <person name="Jani K."/>
            <person name="Pajer P."/>
            <person name="Uhlik O."/>
        </authorList>
    </citation>
    <scope>NUCLEOTIDE SEQUENCE [LARGE SCALE GENOMIC DNA]</scope>
    <source>
        <strain evidence="3">J379</strain>
    </source>
</reference>
<dbReference type="SUPFAM" id="SSF50129">
    <property type="entry name" value="GroES-like"/>
    <property type="match status" value="1"/>
</dbReference>
<keyword evidence="3" id="KW-1185">Reference proteome</keyword>
<dbReference type="InterPro" id="IPR002364">
    <property type="entry name" value="Quin_OxRdtase/zeta-crystal_CS"/>
</dbReference>
<dbReference type="Pfam" id="PF08240">
    <property type="entry name" value="ADH_N"/>
    <property type="match status" value="1"/>
</dbReference>
<evidence type="ECO:0000313" key="3">
    <source>
        <dbReference type="Proteomes" id="UP001058860"/>
    </source>
</evidence>
<dbReference type="InterPro" id="IPR036291">
    <property type="entry name" value="NAD(P)-bd_dom_sf"/>
</dbReference>
<protein>
    <submittedName>
        <fullName evidence="2">NADP-dependent oxidoreductase</fullName>
    </submittedName>
</protein>
<feature type="domain" description="Enoyl reductase (ER)" evidence="1">
    <location>
        <begin position="10"/>
        <end position="315"/>
    </location>
</feature>
<dbReference type="InterPro" id="IPR020843">
    <property type="entry name" value="ER"/>
</dbReference>
<dbReference type="Gene3D" id="3.40.50.720">
    <property type="entry name" value="NAD(P)-binding Rossmann-like Domain"/>
    <property type="match status" value="1"/>
</dbReference>
<dbReference type="InterPro" id="IPR013154">
    <property type="entry name" value="ADH-like_N"/>
</dbReference>
<dbReference type="Gene3D" id="3.90.180.10">
    <property type="entry name" value="Medium-chain alcohol dehydrogenases, catalytic domain"/>
    <property type="match status" value="1"/>
</dbReference>
<dbReference type="SMART" id="SM00829">
    <property type="entry name" value="PKS_ER"/>
    <property type="match status" value="1"/>
</dbReference>
<dbReference type="InterPro" id="IPR011032">
    <property type="entry name" value="GroES-like_sf"/>
</dbReference>
<organism evidence="2 3">
    <name type="scientific">Svornostia abyssi</name>
    <dbReference type="NCBI Taxonomy" id="2898438"/>
    <lineage>
        <taxon>Bacteria</taxon>
        <taxon>Bacillati</taxon>
        <taxon>Actinomycetota</taxon>
        <taxon>Thermoleophilia</taxon>
        <taxon>Solirubrobacterales</taxon>
        <taxon>Baekduiaceae</taxon>
        <taxon>Svornostia</taxon>
    </lineage>
</organism>
<dbReference type="SUPFAM" id="SSF51735">
    <property type="entry name" value="NAD(P)-binding Rossmann-fold domains"/>
    <property type="match status" value="1"/>
</dbReference>